<organism evidence="1 2">
    <name type="scientific">Lentisphaera profundi</name>
    <dbReference type="NCBI Taxonomy" id="1658616"/>
    <lineage>
        <taxon>Bacteria</taxon>
        <taxon>Pseudomonadati</taxon>
        <taxon>Lentisphaerota</taxon>
        <taxon>Lentisphaeria</taxon>
        <taxon>Lentisphaerales</taxon>
        <taxon>Lentisphaeraceae</taxon>
        <taxon>Lentisphaera</taxon>
    </lineage>
</organism>
<dbReference type="InterPro" id="IPR050952">
    <property type="entry name" value="TRIM-NHL_E3_ligases"/>
</dbReference>
<dbReference type="EMBL" id="CP117811">
    <property type="protein sequence ID" value="WDE95284.1"/>
    <property type="molecule type" value="Genomic_DNA"/>
</dbReference>
<reference evidence="1 2" key="1">
    <citation type="submission" date="2023-02" db="EMBL/GenBank/DDBJ databases">
        <title>Genome sequence of Lentisphaera profundi SAORIC-696.</title>
        <authorList>
            <person name="Kim e."/>
            <person name="Cho J.-C."/>
            <person name="Choi A."/>
            <person name="Kang I."/>
        </authorList>
    </citation>
    <scope>NUCLEOTIDE SEQUENCE [LARGE SCALE GENOMIC DNA]</scope>
    <source>
        <strain evidence="1 2">SAORIC-696</strain>
    </source>
</reference>
<keyword evidence="2" id="KW-1185">Reference proteome</keyword>
<dbReference type="SUPFAM" id="SSF49344">
    <property type="entry name" value="CBD9-like"/>
    <property type="match status" value="1"/>
</dbReference>
<accession>A0ABY7VNP3</accession>
<dbReference type="PANTHER" id="PTHR24104:SF25">
    <property type="entry name" value="PROTEIN LIN-41"/>
    <property type="match status" value="1"/>
</dbReference>
<dbReference type="InterPro" id="IPR011042">
    <property type="entry name" value="6-blade_b-propeller_TolB-like"/>
</dbReference>
<dbReference type="Proteomes" id="UP001214250">
    <property type="component" value="Chromosome 1"/>
</dbReference>
<dbReference type="Gene3D" id="2.60.40.4070">
    <property type="match status" value="1"/>
</dbReference>
<sequence length="1332" mass="148600">MFNKKIILATSLSLAFWGCQSPDKKTQIKLSESPSVEMPSKDTNQAPIAIPLVLEKDSHVTMVIEDQQGTRVRNILKDQFFKAGSHWVYWDGMDDHGRANIGPHGNYTQTGRLVDPGQYTVRTLIHDKIDITYEFTPYSPTNPSWRNADASGQWLADHTPPSSVLYLPSSQQMLIGSSLAEGAHGIVWTDLSGKKIRGAQGIGGGWAGAVRLTLDKAGQDKNVLAYGLGASRHGEVSIVAIGEEANKTLFNRKEKIKHHKSHYIVDYPVAGLAVYKKMAVISYPLRKELAFFDVSSGKNLSQPNFVHKMEDPRGLAFDAKGNLFVLDAKQLTQFKVDGEKLVQVNVLNTKDLSDPQELIIDENGDFYISDHGDVHQVKVFNAQGKLLRTIGTSGKPSVGKYDETKMHYPMGLTLTPSGELWVAEEDYQPKRVSIWSKEGTFKKAFYGSTEYGGGGKIDPLDKTRFYYFGMEFKLDWEKGTDKITNIFYRRDNPNNIPFSNSKGDLAGNPETPVYINGRQYMTNTYTGHPTMGPVTAAIWLMEDGIAKPVAALGQANYQSLFKTEAYKNKIPAGHDITVPTNQQWTYDRTKPYENSVIYAWSDLNDDQKIQVNEVQFKAGKVGALNQDEQLNFYTADALKIAVSDIDDKGVPHYDLKGAQRFSPWGIPIPYTVLIPGSNGDVAFNGHVELLPNGKPYHSVSGITADGRRWYYPNQWGGLHASQSYPINRQPKPGDIIGTTKVIGTTFKVSQDKEELWALNANSGQIYLFTTDGLFVTALFKHGYFAKPNPLRAERGIVMDDYTSDGEGFWQTITKTSDGNVYVQAMNHTSSINRVNGLNSLQRVPLQTINVSKTELDDCLAWFSKAEAQRQAALGKKSAKVAIRQDEIVLDGNLDDWAGADWLAIDDRTWGTMRLSGDKLYLAYKTLHKNLVKNSGGDPWQGMFKTGGALDLMISTSGNDKRHPKSGDQRLLMSEVNGKLRAVHYEQKSKRQGHASEIASPNRTVKFDYIADVSEHIQWVQGKTKVAHHDTNVVFGTKVQLRNGDAYEVAVPLSLLALNPQEQKITGDIGVLLGNGNTTTRRLYWSNKNTVMLFDAPEESLLKPALWGELKLKVEKKLSFEEMLIERGDAVDLYTGVAGNLDIKNNQAQILWSGKGTLRDSKIGRSGFVIFRPYAKDWFSDDVPLVKLSDKIDFKYHKIGRFNDGLYAGSKVKKINMSLDGKSLAEPKGILGGCLWNRQKKAQVGYWDFEAKDDKLHQMTIIIDQSGQQNFSLTNAKGEERELIQLKGDESLCVIQFNFSGKVRLNLKQAPYTDQEIAEKKRKPAVITAIFVD</sequence>
<evidence type="ECO:0008006" key="3">
    <source>
        <dbReference type="Google" id="ProtNLM"/>
    </source>
</evidence>
<protein>
    <recommendedName>
        <fullName evidence="3">FlgD Ig-like domain-containing protein</fullName>
    </recommendedName>
</protein>
<name>A0ABY7VNP3_9BACT</name>
<evidence type="ECO:0000313" key="2">
    <source>
        <dbReference type="Proteomes" id="UP001214250"/>
    </source>
</evidence>
<evidence type="ECO:0000313" key="1">
    <source>
        <dbReference type="EMBL" id="WDE95284.1"/>
    </source>
</evidence>
<proteinExistence type="predicted"/>
<dbReference type="SUPFAM" id="SSF101898">
    <property type="entry name" value="NHL repeat"/>
    <property type="match status" value="1"/>
</dbReference>
<dbReference type="RefSeq" id="WP_274148706.1">
    <property type="nucleotide sequence ID" value="NZ_CP117811.1"/>
</dbReference>
<dbReference type="Gene3D" id="2.120.10.30">
    <property type="entry name" value="TolB, C-terminal domain"/>
    <property type="match status" value="1"/>
</dbReference>
<dbReference type="SUPFAM" id="SSF63829">
    <property type="entry name" value="Calcium-dependent phosphotriesterase"/>
    <property type="match status" value="1"/>
</dbReference>
<gene>
    <name evidence="1" type="ORF">PQO03_06065</name>
</gene>
<dbReference type="PANTHER" id="PTHR24104">
    <property type="entry name" value="E3 UBIQUITIN-PROTEIN LIGASE NHLRC1-RELATED"/>
    <property type="match status" value="1"/>
</dbReference>